<sequence length="143" mass="16380">MNKNLLTLFLIVMASLVSNACTEKPKTEKKQEITNKTNNMVNIRNLIGSTYEWKYKEYTYHITLLSDSMVHWKLIKGDYPGATEETDTYVYSPLDQTKIFISWIEKSGLGISAVLDFETMNLYTHGSQNGSLYVNPGKIKKIK</sequence>
<evidence type="ECO:0000313" key="4">
    <source>
        <dbReference type="Proteomes" id="UP001184861"/>
    </source>
</evidence>
<name>A0AAE3YDI0_9FLAO</name>
<proteinExistence type="predicted"/>
<dbReference type="Proteomes" id="UP001184861">
    <property type="component" value="Unassembled WGS sequence"/>
</dbReference>
<dbReference type="Gene3D" id="2.40.128.20">
    <property type="match status" value="1"/>
</dbReference>
<reference evidence="3" key="1">
    <citation type="submission" date="2023-07" db="EMBL/GenBank/DDBJ databases">
        <title>Sorghum-associated microbial communities from plants grown in Nebraska, USA.</title>
        <authorList>
            <person name="Schachtman D."/>
        </authorList>
    </citation>
    <scope>NUCLEOTIDE SEQUENCE</scope>
    <source>
        <strain evidence="3">DS2360</strain>
    </source>
</reference>
<evidence type="ECO:0000313" key="3">
    <source>
        <dbReference type="EMBL" id="MDR6528128.1"/>
    </source>
</evidence>
<accession>A0AAE3YDI0</accession>
<protein>
    <recommendedName>
        <fullName evidence="2">MoaF-like domain-containing protein</fullName>
    </recommendedName>
</protein>
<keyword evidence="1" id="KW-0732">Signal</keyword>
<dbReference type="Pfam" id="PF22036">
    <property type="entry name" value="MoaF_like"/>
    <property type="match status" value="1"/>
</dbReference>
<dbReference type="AlphaFoldDB" id="A0AAE3YDI0"/>
<evidence type="ECO:0000259" key="2">
    <source>
        <dbReference type="Pfam" id="PF22036"/>
    </source>
</evidence>
<dbReference type="EMBL" id="JAVDQY010000004">
    <property type="protein sequence ID" value="MDR6528128.1"/>
    <property type="molecule type" value="Genomic_DNA"/>
</dbReference>
<organism evidence="3 4">
    <name type="scientific">Chryseobacterium rhizosphaerae</name>
    <dbReference type="NCBI Taxonomy" id="395937"/>
    <lineage>
        <taxon>Bacteria</taxon>
        <taxon>Pseudomonadati</taxon>
        <taxon>Bacteroidota</taxon>
        <taxon>Flavobacteriia</taxon>
        <taxon>Flavobacteriales</taxon>
        <taxon>Weeksellaceae</taxon>
        <taxon>Chryseobacterium group</taxon>
        <taxon>Chryseobacterium</taxon>
    </lineage>
</organism>
<evidence type="ECO:0000256" key="1">
    <source>
        <dbReference type="SAM" id="SignalP"/>
    </source>
</evidence>
<dbReference type="InterPro" id="IPR012674">
    <property type="entry name" value="Calycin"/>
</dbReference>
<gene>
    <name evidence="3" type="ORF">J2787_003547</name>
</gene>
<dbReference type="RefSeq" id="WP_202271045.1">
    <property type="nucleotide sequence ID" value="NZ_JAVDQY010000004.1"/>
</dbReference>
<dbReference type="InterPro" id="IPR053892">
    <property type="entry name" value="MoaF-like"/>
</dbReference>
<feature type="chain" id="PRO_5042149906" description="MoaF-like domain-containing protein" evidence="1">
    <location>
        <begin position="21"/>
        <end position="143"/>
    </location>
</feature>
<comment type="caution">
    <text evidence="3">The sequence shown here is derived from an EMBL/GenBank/DDBJ whole genome shotgun (WGS) entry which is preliminary data.</text>
</comment>
<feature type="domain" description="MoaF-like" evidence="2">
    <location>
        <begin position="47"/>
        <end position="140"/>
    </location>
</feature>
<feature type="signal peptide" evidence="1">
    <location>
        <begin position="1"/>
        <end position="20"/>
    </location>
</feature>